<feature type="region of interest" description="Disordered" evidence="6">
    <location>
        <begin position="248"/>
        <end position="271"/>
    </location>
</feature>
<dbReference type="GO" id="GO:0046982">
    <property type="term" value="F:protein heterodimerization activity"/>
    <property type="evidence" value="ECO:0007669"/>
    <property type="project" value="InterPro"/>
</dbReference>
<accession>A0A6N2N7C6</accession>
<comment type="subcellular location">
    <subcellularLocation>
        <location evidence="2">Chromosome</location>
    </subcellularLocation>
    <subcellularLocation>
        <location evidence="1">Nucleus</location>
    </subcellularLocation>
</comment>
<keyword evidence="4" id="KW-0158">Chromosome</keyword>
<evidence type="ECO:0000256" key="4">
    <source>
        <dbReference type="ARBA" id="ARBA00022454"/>
    </source>
</evidence>
<feature type="compositionally biased region" description="Basic and acidic residues" evidence="6">
    <location>
        <begin position="90"/>
        <end position="100"/>
    </location>
</feature>
<dbReference type="GO" id="GO:0030527">
    <property type="term" value="F:structural constituent of chromatin"/>
    <property type="evidence" value="ECO:0007669"/>
    <property type="project" value="InterPro"/>
</dbReference>
<keyword evidence="5" id="KW-0539">Nucleus</keyword>
<feature type="region of interest" description="Disordered" evidence="6">
    <location>
        <begin position="78"/>
        <end position="107"/>
    </location>
</feature>
<comment type="similarity">
    <text evidence="3">Belongs to the histone H2A family.</text>
</comment>
<dbReference type="GO" id="GO:0003677">
    <property type="term" value="F:DNA binding"/>
    <property type="evidence" value="ECO:0007669"/>
    <property type="project" value="InterPro"/>
</dbReference>
<sequence length="442" mass="48313">MPFRAHQNGAVLMSHYITHKTSPASHNSQINFPSAAAYLKNQALTLALLVVEAERVLDDDYGGGFAVGENYGTDVVREERNRGGKGKKERFKDDGYEKNMKSRGQGGRAEEEGVFFCVDVRGRKPRKEGFFLKPQEKWQTTNRKKPGEEEERKIPVLTVLRNGSILKNIFVISKSPLASPASSEPSIENEENIQEAEEILTFALLCHYSIETGLSGAIQVGQVLKLGFVGLHDGYALELDDKIVMSSKEGGASTKGGRGKPKASKSVSRSQQAGLQFPVGKIVRFLKAGKYAERVGSPVYLSAVLEYLAAELQLNYLAVASDPGKSFWMVFRIGSHVSSTMGGSFHGCFHGVLRLLISLKFLCKVAFEEARKYEGKVVVGDRPVHSFPPKPLASASASALVRKGNRGLISGNWRTIIGSMNSLGCRQDMFSNTAIQLQPVLA</sequence>
<dbReference type="SUPFAM" id="SSF47113">
    <property type="entry name" value="Histone-fold"/>
    <property type="match status" value="1"/>
</dbReference>
<dbReference type="GO" id="GO:0005634">
    <property type="term" value="C:nucleus"/>
    <property type="evidence" value="ECO:0007669"/>
    <property type="project" value="UniProtKB-SubCell"/>
</dbReference>
<evidence type="ECO:0000256" key="3">
    <source>
        <dbReference type="ARBA" id="ARBA00010691"/>
    </source>
</evidence>
<dbReference type="InterPro" id="IPR032458">
    <property type="entry name" value="Histone_H2A_CS"/>
</dbReference>
<dbReference type="EMBL" id="CAADRP010002170">
    <property type="protein sequence ID" value="VFU62858.1"/>
    <property type="molecule type" value="Genomic_DNA"/>
</dbReference>
<reference evidence="7" key="1">
    <citation type="submission" date="2019-03" db="EMBL/GenBank/DDBJ databases">
        <authorList>
            <person name="Mank J."/>
            <person name="Almeida P."/>
        </authorList>
    </citation>
    <scope>NUCLEOTIDE SEQUENCE</scope>
    <source>
        <strain evidence="7">78183</strain>
    </source>
</reference>
<dbReference type="GO" id="GO:0000786">
    <property type="term" value="C:nucleosome"/>
    <property type="evidence" value="ECO:0007669"/>
    <property type="project" value="InterPro"/>
</dbReference>
<proteinExistence type="inferred from homology"/>
<evidence type="ECO:0000256" key="6">
    <source>
        <dbReference type="SAM" id="MobiDB-lite"/>
    </source>
</evidence>
<dbReference type="PROSITE" id="PS00046">
    <property type="entry name" value="HISTONE_H2A"/>
    <property type="match status" value="1"/>
</dbReference>
<evidence type="ECO:0008006" key="8">
    <source>
        <dbReference type="Google" id="ProtNLM"/>
    </source>
</evidence>
<evidence type="ECO:0000313" key="7">
    <source>
        <dbReference type="EMBL" id="VFU62858.1"/>
    </source>
</evidence>
<evidence type="ECO:0000256" key="1">
    <source>
        <dbReference type="ARBA" id="ARBA00004123"/>
    </source>
</evidence>
<name>A0A6N2N7C6_SALVM</name>
<dbReference type="InterPro" id="IPR002119">
    <property type="entry name" value="Histone_H2A"/>
</dbReference>
<organism evidence="7">
    <name type="scientific">Salix viminalis</name>
    <name type="common">Common osier</name>
    <name type="synonym">Basket willow</name>
    <dbReference type="NCBI Taxonomy" id="40686"/>
    <lineage>
        <taxon>Eukaryota</taxon>
        <taxon>Viridiplantae</taxon>
        <taxon>Streptophyta</taxon>
        <taxon>Embryophyta</taxon>
        <taxon>Tracheophyta</taxon>
        <taxon>Spermatophyta</taxon>
        <taxon>Magnoliopsida</taxon>
        <taxon>eudicotyledons</taxon>
        <taxon>Gunneridae</taxon>
        <taxon>Pentapetalae</taxon>
        <taxon>rosids</taxon>
        <taxon>fabids</taxon>
        <taxon>Malpighiales</taxon>
        <taxon>Salicaceae</taxon>
        <taxon>Saliceae</taxon>
        <taxon>Salix</taxon>
    </lineage>
</organism>
<dbReference type="Gene3D" id="1.10.20.10">
    <property type="entry name" value="Histone, subunit A"/>
    <property type="match status" value="1"/>
</dbReference>
<evidence type="ECO:0000256" key="2">
    <source>
        <dbReference type="ARBA" id="ARBA00004286"/>
    </source>
</evidence>
<dbReference type="PANTHER" id="PTHR23430">
    <property type="entry name" value="HISTONE H2A"/>
    <property type="match status" value="1"/>
</dbReference>
<dbReference type="SMART" id="SM00414">
    <property type="entry name" value="H2A"/>
    <property type="match status" value="1"/>
</dbReference>
<evidence type="ECO:0000256" key="5">
    <source>
        <dbReference type="ARBA" id="ARBA00023242"/>
    </source>
</evidence>
<dbReference type="InterPro" id="IPR009072">
    <property type="entry name" value="Histone-fold"/>
</dbReference>
<gene>
    <name evidence="7" type="ORF">SVIM_LOCUS475955</name>
</gene>
<protein>
    <recommendedName>
        <fullName evidence="8">Histone H2A</fullName>
    </recommendedName>
</protein>
<dbReference type="AlphaFoldDB" id="A0A6N2N7C6"/>